<dbReference type="Proteomes" id="UP000601435">
    <property type="component" value="Unassembled WGS sequence"/>
</dbReference>
<reference evidence="3" key="1">
    <citation type="submission" date="2021-02" db="EMBL/GenBank/DDBJ databases">
        <authorList>
            <person name="Dougan E. K."/>
            <person name="Rhodes N."/>
            <person name="Thang M."/>
            <person name="Chan C."/>
        </authorList>
    </citation>
    <scope>NUCLEOTIDE SEQUENCE</scope>
</reference>
<protein>
    <submittedName>
        <fullName evidence="3">CACNA1C protein</fullName>
    </submittedName>
</protein>
<dbReference type="PROSITE" id="PS50222">
    <property type="entry name" value="EF_HAND_2"/>
    <property type="match status" value="1"/>
</dbReference>
<keyword evidence="1" id="KW-0106">Calcium</keyword>
<evidence type="ECO:0000313" key="4">
    <source>
        <dbReference type="Proteomes" id="UP000601435"/>
    </source>
</evidence>
<name>A0A812N3M8_9DINO</name>
<evidence type="ECO:0000256" key="1">
    <source>
        <dbReference type="ARBA" id="ARBA00022837"/>
    </source>
</evidence>
<dbReference type="InterPro" id="IPR011992">
    <property type="entry name" value="EF-hand-dom_pair"/>
</dbReference>
<dbReference type="PROSITE" id="PS00018">
    <property type="entry name" value="EF_HAND_1"/>
    <property type="match status" value="1"/>
</dbReference>
<sequence length="83" mass="9218">DVSTLFMIIDTDRSGWIDLDEFVSGCMQLHGPAKSLQLAQMSHENKVTRQVIRSLTKSVASIHKELSALRYSMEDGSGTNHVV</sequence>
<feature type="non-terminal residue" evidence="3">
    <location>
        <position position="83"/>
    </location>
</feature>
<organism evidence="3 4">
    <name type="scientific">Symbiodinium necroappetens</name>
    <dbReference type="NCBI Taxonomy" id="1628268"/>
    <lineage>
        <taxon>Eukaryota</taxon>
        <taxon>Sar</taxon>
        <taxon>Alveolata</taxon>
        <taxon>Dinophyceae</taxon>
        <taxon>Suessiales</taxon>
        <taxon>Symbiodiniaceae</taxon>
        <taxon>Symbiodinium</taxon>
    </lineage>
</organism>
<dbReference type="InterPro" id="IPR002048">
    <property type="entry name" value="EF_hand_dom"/>
</dbReference>
<dbReference type="InterPro" id="IPR018247">
    <property type="entry name" value="EF_Hand_1_Ca_BS"/>
</dbReference>
<dbReference type="AlphaFoldDB" id="A0A812N3M8"/>
<dbReference type="OrthoDB" id="445814at2759"/>
<dbReference type="SUPFAM" id="SSF47473">
    <property type="entry name" value="EF-hand"/>
    <property type="match status" value="1"/>
</dbReference>
<comment type="caution">
    <text evidence="3">The sequence shown here is derived from an EMBL/GenBank/DDBJ whole genome shotgun (WGS) entry which is preliminary data.</text>
</comment>
<dbReference type="Gene3D" id="1.10.238.10">
    <property type="entry name" value="EF-hand"/>
    <property type="match status" value="1"/>
</dbReference>
<accession>A0A812N3M8</accession>
<dbReference type="GO" id="GO:0005509">
    <property type="term" value="F:calcium ion binding"/>
    <property type="evidence" value="ECO:0007669"/>
    <property type="project" value="InterPro"/>
</dbReference>
<feature type="domain" description="EF-hand" evidence="2">
    <location>
        <begin position="1"/>
        <end position="32"/>
    </location>
</feature>
<dbReference type="EMBL" id="CAJNJA010012442">
    <property type="protein sequence ID" value="CAE7296994.1"/>
    <property type="molecule type" value="Genomic_DNA"/>
</dbReference>
<evidence type="ECO:0000259" key="2">
    <source>
        <dbReference type="PROSITE" id="PS50222"/>
    </source>
</evidence>
<gene>
    <name evidence="3" type="primary">CACNA1C</name>
    <name evidence="3" type="ORF">SNEC2469_LOCUS7300</name>
</gene>
<keyword evidence="4" id="KW-1185">Reference proteome</keyword>
<evidence type="ECO:0000313" key="3">
    <source>
        <dbReference type="EMBL" id="CAE7296994.1"/>
    </source>
</evidence>
<proteinExistence type="predicted"/>